<gene>
    <name evidence="1" type="ORF">DICVIV_14072</name>
</gene>
<dbReference type="EMBL" id="KN718523">
    <property type="protein sequence ID" value="KJH40015.1"/>
    <property type="molecule type" value="Genomic_DNA"/>
</dbReference>
<evidence type="ECO:0000313" key="1">
    <source>
        <dbReference type="EMBL" id="KJH40015.1"/>
    </source>
</evidence>
<evidence type="ECO:0000313" key="2">
    <source>
        <dbReference type="Proteomes" id="UP000053766"/>
    </source>
</evidence>
<dbReference type="AlphaFoldDB" id="A0A0D8X651"/>
<name>A0A0D8X651_DICVI</name>
<reference evidence="1 2" key="1">
    <citation type="submission" date="2013-11" db="EMBL/GenBank/DDBJ databases">
        <title>Draft genome of the bovine lungworm Dictyocaulus viviparus.</title>
        <authorList>
            <person name="Mitreva M."/>
        </authorList>
    </citation>
    <scope>NUCLEOTIDE SEQUENCE [LARGE SCALE GENOMIC DNA]</scope>
    <source>
        <strain evidence="1 2">HannoverDv2000</strain>
    </source>
</reference>
<proteinExistence type="predicted"/>
<dbReference type="Proteomes" id="UP000053766">
    <property type="component" value="Unassembled WGS sequence"/>
</dbReference>
<keyword evidence="2" id="KW-1185">Reference proteome</keyword>
<protein>
    <submittedName>
        <fullName evidence="1">Uncharacterized protein</fullName>
    </submittedName>
</protein>
<reference evidence="2" key="2">
    <citation type="journal article" date="2016" name="Sci. Rep.">
        <title>Dictyocaulus viviparus genome, variome and transcriptome elucidate lungworm biology and support future intervention.</title>
        <authorList>
            <person name="McNulty S.N."/>
            <person name="Strube C."/>
            <person name="Rosa B.A."/>
            <person name="Martin J.C."/>
            <person name="Tyagi R."/>
            <person name="Choi Y.J."/>
            <person name="Wang Q."/>
            <person name="Hallsworth Pepin K."/>
            <person name="Zhang X."/>
            <person name="Ozersky P."/>
            <person name="Wilson R.K."/>
            <person name="Sternberg P.W."/>
            <person name="Gasser R.B."/>
            <person name="Mitreva M."/>
        </authorList>
    </citation>
    <scope>NUCLEOTIDE SEQUENCE [LARGE SCALE GENOMIC DNA]</scope>
    <source>
        <strain evidence="2">HannoverDv2000</strain>
    </source>
</reference>
<sequence length="48" mass="5929">MRRSLVMIEVMSRLHFYKSSMICWYAFAQNGNFWSRKKMIFMESVQQM</sequence>
<accession>A0A0D8X651</accession>
<organism evidence="1 2">
    <name type="scientific">Dictyocaulus viviparus</name>
    <name type="common">Bovine lungworm</name>
    <dbReference type="NCBI Taxonomy" id="29172"/>
    <lineage>
        <taxon>Eukaryota</taxon>
        <taxon>Metazoa</taxon>
        <taxon>Ecdysozoa</taxon>
        <taxon>Nematoda</taxon>
        <taxon>Chromadorea</taxon>
        <taxon>Rhabditida</taxon>
        <taxon>Rhabditina</taxon>
        <taxon>Rhabditomorpha</taxon>
        <taxon>Strongyloidea</taxon>
        <taxon>Metastrongylidae</taxon>
        <taxon>Dictyocaulus</taxon>
    </lineage>
</organism>